<evidence type="ECO:0000313" key="10">
    <source>
        <dbReference type="Proteomes" id="UP000244892"/>
    </source>
</evidence>
<dbReference type="UniPathway" id="UPA00115">
    <property type="reaction ID" value="UER00409"/>
</dbReference>
<dbReference type="GO" id="GO:0017057">
    <property type="term" value="F:6-phosphogluconolactonase activity"/>
    <property type="evidence" value="ECO:0007669"/>
    <property type="project" value="UniProtKB-UniRule"/>
</dbReference>
<gene>
    <name evidence="7 9" type="primary">pgl</name>
    <name evidence="9" type="ORF">DEH84_11865</name>
</gene>
<evidence type="ECO:0000256" key="1">
    <source>
        <dbReference type="ARBA" id="ARBA00000832"/>
    </source>
</evidence>
<evidence type="ECO:0000256" key="5">
    <source>
        <dbReference type="ARBA" id="ARBA00013198"/>
    </source>
</evidence>
<feature type="domain" description="Glucosamine/galactosamine-6-phosphate isomerase" evidence="8">
    <location>
        <begin position="10"/>
        <end position="224"/>
    </location>
</feature>
<sequence>MQHNHHTAADAATLAADLARFTADRLQAGLAERDRVLLVLSGGSTPVPFFEALSKLPLDWSRVVVTLADDRWVPHDHADSNARLVRAHLLQGPAGAATFVPVSSEAPSPADGQRAIEDELTELPWPAEVTVFGMGGDGHTASLFPHAPELDAALDDAHAPLTLPVGAPALPNVPVPRLTLTRRALLDTRCAVVHCTGAAKRALLEQAATAGEIAELPIRIVFQQDRVPVHVFHVD</sequence>
<evidence type="ECO:0000256" key="4">
    <source>
        <dbReference type="ARBA" id="ARBA00010662"/>
    </source>
</evidence>
<dbReference type="PANTHER" id="PTHR11054:SF0">
    <property type="entry name" value="6-PHOSPHOGLUCONOLACTONASE"/>
    <property type="match status" value="1"/>
</dbReference>
<dbReference type="InterPro" id="IPR005900">
    <property type="entry name" value="6-phosphogluconolactonase_DevB"/>
</dbReference>
<dbReference type="RefSeq" id="WP_109037040.1">
    <property type="nucleotide sequence ID" value="NZ_CP029210.1"/>
</dbReference>
<comment type="function">
    <text evidence="2 7">Hydrolysis of 6-phosphogluconolactone to 6-phosphogluconate.</text>
</comment>
<evidence type="ECO:0000256" key="6">
    <source>
        <dbReference type="ARBA" id="ARBA00020337"/>
    </source>
</evidence>
<comment type="pathway">
    <text evidence="3 7">Carbohydrate degradation; pentose phosphate pathway; D-ribulose 5-phosphate from D-glucose 6-phosphate (oxidative stage): step 2/3.</text>
</comment>
<accession>A0A2U8FUD9</accession>
<dbReference type="PANTHER" id="PTHR11054">
    <property type="entry name" value="6-PHOSPHOGLUCONOLACTONASE"/>
    <property type="match status" value="1"/>
</dbReference>
<dbReference type="SUPFAM" id="SSF100950">
    <property type="entry name" value="NagB/RpiA/CoA transferase-like"/>
    <property type="match status" value="1"/>
</dbReference>
<organism evidence="9 10">
    <name type="scientific">Aquabacterium olei</name>
    <dbReference type="NCBI Taxonomy" id="1296669"/>
    <lineage>
        <taxon>Bacteria</taxon>
        <taxon>Pseudomonadati</taxon>
        <taxon>Pseudomonadota</taxon>
        <taxon>Betaproteobacteria</taxon>
        <taxon>Burkholderiales</taxon>
        <taxon>Aquabacterium</taxon>
    </lineage>
</organism>
<evidence type="ECO:0000256" key="7">
    <source>
        <dbReference type="RuleBase" id="RU365095"/>
    </source>
</evidence>
<dbReference type="NCBIfam" id="TIGR01198">
    <property type="entry name" value="pgl"/>
    <property type="match status" value="1"/>
</dbReference>
<dbReference type="InterPro" id="IPR006148">
    <property type="entry name" value="Glc/Gal-6P_isomerase"/>
</dbReference>
<comment type="similarity">
    <text evidence="4 7">Belongs to the glucosamine/galactosamine-6-phosphate isomerase family. 6-phosphogluconolactonase subfamily.</text>
</comment>
<dbReference type="KEGG" id="aon:DEH84_11865"/>
<keyword evidence="7" id="KW-0378">Hydrolase</keyword>
<dbReference type="OrthoDB" id="9810967at2"/>
<comment type="catalytic activity">
    <reaction evidence="1 7">
        <text>6-phospho-D-glucono-1,5-lactone + H2O = 6-phospho-D-gluconate + H(+)</text>
        <dbReference type="Rhea" id="RHEA:12556"/>
        <dbReference type="ChEBI" id="CHEBI:15377"/>
        <dbReference type="ChEBI" id="CHEBI:15378"/>
        <dbReference type="ChEBI" id="CHEBI:57955"/>
        <dbReference type="ChEBI" id="CHEBI:58759"/>
        <dbReference type="EC" id="3.1.1.31"/>
    </reaction>
</comment>
<dbReference type="GO" id="GO:0006098">
    <property type="term" value="P:pentose-phosphate shunt"/>
    <property type="evidence" value="ECO:0007669"/>
    <property type="project" value="UniProtKB-UniPathway"/>
</dbReference>
<evidence type="ECO:0000259" key="8">
    <source>
        <dbReference type="Pfam" id="PF01182"/>
    </source>
</evidence>
<name>A0A2U8FUD9_9BURK</name>
<keyword evidence="10" id="KW-1185">Reference proteome</keyword>
<dbReference type="InterPro" id="IPR039104">
    <property type="entry name" value="6PGL"/>
</dbReference>
<dbReference type="AlphaFoldDB" id="A0A2U8FUD9"/>
<dbReference type="EMBL" id="CP029210">
    <property type="protein sequence ID" value="AWI54044.1"/>
    <property type="molecule type" value="Genomic_DNA"/>
</dbReference>
<proteinExistence type="inferred from homology"/>
<dbReference type="EC" id="3.1.1.31" evidence="5 7"/>
<reference evidence="9 10" key="1">
    <citation type="submission" date="2018-05" db="EMBL/GenBank/DDBJ databases">
        <title>complete genome sequence of Aquabacterium olei NBRC 110486.</title>
        <authorList>
            <person name="Tang B."/>
            <person name="Chang J."/>
            <person name="Zhang L."/>
            <person name="Yang H."/>
        </authorList>
    </citation>
    <scope>NUCLEOTIDE SEQUENCE [LARGE SCALE GENOMIC DNA]</scope>
    <source>
        <strain evidence="9 10">NBRC 110486</strain>
    </source>
</reference>
<dbReference type="CDD" id="cd01400">
    <property type="entry name" value="6PGL"/>
    <property type="match status" value="1"/>
</dbReference>
<dbReference type="InterPro" id="IPR037171">
    <property type="entry name" value="NagB/RpiA_transferase-like"/>
</dbReference>
<dbReference type="Gene3D" id="3.40.50.1360">
    <property type="match status" value="1"/>
</dbReference>
<evidence type="ECO:0000256" key="2">
    <source>
        <dbReference type="ARBA" id="ARBA00002681"/>
    </source>
</evidence>
<protein>
    <recommendedName>
        <fullName evidence="6 7">6-phosphogluconolactonase</fullName>
        <shortName evidence="7">6PGL</shortName>
        <ecNumber evidence="5 7">3.1.1.31</ecNumber>
    </recommendedName>
</protein>
<evidence type="ECO:0000256" key="3">
    <source>
        <dbReference type="ARBA" id="ARBA00004961"/>
    </source>
</evidence>
<dbReference type="Proteomes" id="UP000244892">
    <property type="component" value="Chromosome"/>
</dbReference>
<dbReference type="Pfam" id="PF01182">
    <property type="entry name" value="Glucosamine_iso"/>
    <property type="match status" value="1"/>
</dbReference>
<evidence type="ECO:0000313" key="9">
    <source>
        <dbReference type="EMBL" id="AWI54044.1"/>
    </source>
</evidence>
<dbReference type="GO" id="GO:0005975">
    <property type="term" value="P:carbohydrate metabolic process"/>
    <property type="evidence" value="ECO:0007669"/>
    <property type="project" value="UniProtKB-UniRule"/>
</dbReference>